<accession>A0A7Y9KUX3</accession>
<dbReference type="AlphaFoldDB" id="A0A7Y9KUX3"/>
<reference evidence="2 3" key="2">
    <citation type="submission" date="2020-08" db="EMBL/GenBank/DDBJ databases">
        <title>The Agave Microbiome: Exploring the role of microbial communities in plant adaptations to desert environments.</title>
        <authorList>
            <person name="Partida-Martinez L.P."/>
        </authorList>
    </citation>
    <scope>NUCLEOTIDE SEQUENCE [LARGE SCALE GENOMIC DNA]</scope>
    <source>
        <strain evidence="2 3">AT2.17</strain>
    </source>
</reference>
<comment type="caution">
    <text evidence="2">The sequence shown here is derived from an EMBL/GenBank/DDBJ whole genome shotgun (WGS) entry which is preliminary data.</text>
</comment>
<reference evidence="2 3" key="1">
    <citation type="submission" date="2020-07" db="EMBL/GenBank/DDBJ databases">
        <authorList>
            <person name="Partida-Martinez L."/>
            <person name="Huntemann M."/>
            <person name="Clum A."/>
            <person name="Wang J."/>
            <person name="Palaniappan K."/>
            <person name="Ritter S."/>
            <person name="Chen I.-M."/>
            <person name="Stamatis D."/>
            <person name="Reddy T."/>
            <person name="O'Malley R."/>
            <person name="Daum C."/>
            <person name="Shapiro N."/>
            <person name="Ivanova N."/>
            <person name="Kyrpides N."/>
            <person name="Woyke T."/>
        </authorList>
    </citation>
    <scope>NUCLEOTIDE SEQUENCE [LARGE SCALE GENOMIC DNA]</scope>
    <source>
        <strain evidence="2 3">AT2.17</strain>
    </source>
</reference>
<keyword evidence="1" id="KW-0812">Transmembrane</keyword>
<organism evidence="2 3">
    <name type="scientific">Nocardioides cavernae</name>
    <dbReference type="NCBI Taxonomy" id="1921566"/>
    <lineage>
        <taxon>Bacteria</taxon>
        <taxon>Bacillati</taxon>
        <taxon>Actinomycetota</taxon>
        <taxon>Actinomycetes</taxon>
        <taxon>Propionibacteriales</taxon>
        <taxon>Nocardioidaceae</taxon>
        <taxon>Nocardioides</taxon>
    </lineage>
</organism>
<feature type="transmembrane region" description="Helical" evidence="1">
    <location>
        <begin position="85"/>
        <end position="111"/>
    </location>
</feature>
<protein>
    <submittedName>
        <fullName evidence="2">Uncharacterized protein</fullName>
    </submittedName>
</protein>
<evidence type="ECO:0000256" key="1">
    <source>
        <dbReference type="SAM" id="Phobius"/>
    </source>
</evidence>
<feature type="transmembrane region" description="Helical" evidence="1">
    <location>
        <begin position="12"/>
        <end position="31"/>
    </location>
</feature>
<evidence type="ECO:0000313" key="2">
    <source>
        <dbReference type="EMBL" id="NYE38293.1"/>
    </source>
</evidence>
<feature type="transmembrane region" description="Helical" evidence="1">
    <location>
        <begin position="132"/>
        <end position="157"/>
    </location>
</feature>
<keyword evidence="1" id="KW-1133">Transmembrane helix</keyword>
<evidence type="ECO:0000313" key="3">
    <source>
        <dbReference type="Proteomes" id="UP000549911"/>
    </source>
</evidence>
<gene>
    <name evidence="2" type="ORF">F4692_003441</name>
</gene>
<feature type="transmembrane region" description="Helical" evidence="1">
    <location>
        <begin position="51"/>
        <end position="73"/>
    </location>
</feature>
<dbReference type="Proteomes" id="UP000549911">
    <property type="component" value="Unassembled WGS sequence"/>
</dbReference>
<keyword evidence="1" id="KW-0472">Membrane</keyword>
<sequence length="158" mass="16992">MRVPGAESGWGYVLLVGGALIVWSLALDASLGSERRIAVWWVRSVRRLGAWAGPVSFLRSTVLLALYAIVAWLGDLLAGRLGDPLWALVVSGPAMVAYAPVVLAMTPFDVVDVQLWRSQLSAVGAEAREQRAVAWWAGLPALAGFMAIMLTLMSIFVD</sequence>
<dbReference type="RefSeq" id="WP_179620927.1">
    <property type="nucleotide sequence ID" value="NZ_JACCBW010000004.1"/>
</dbReference>
<name>A0A7Y9KUX3_9ACTN</name>
<dbReference type="EMBL" id="JACCBW010000004">
    <property type="protein sequence ID" value="NYE38293.1"/>
    <property type="molecule type" value="Genomic_DNA"/>
</dbReference>
<keyword evidence="3" id="KW-1185">Reference proteome</keyword>
<proteinExistence type="predicted"/>